<accession>A0A6G8Q2L5</accession>
<dbReference type="KEGG" id="rmar:GBA65_05930"/>
<dbReference type="EMBL" id="CP045121">
    <property type="protein sequence ID" value="QIN80685.1"/>
    <property type="molecule type" value="Genomic_DNA"/>
</dbReference>
<evidence type="ECO:0000313" key="2">
    <source>
        <dbReference type="EMBL" id="QIN80685.1"/>
    </source>
</evidence>
<keyword evidence="3" id="KW-1185">Reference proteome</keyword>
<evidence type="ECO:0000256" key="1">
    <source>
        <dbReference type="SAM" id="MobiDB-lite"/>
    </source>
</evidence>
<gene>
    <name evidence="2" type="ORF">GBA65_05930</name>
</gene>
<name>A0A6G8Q2L5_9ACTN</name>
<protein>
    <submittedName>
        <fullName evidence="2">Uncharacterized protein</fullName>
    </submittedName>
</protein>
<sequence>MNCTVRGIDPPCAYCAYGRYALCIKVTEGDIAPGIQTGFCGSTGGAGRPGRSSPIPRSSTRSPTASPTRPPSR</sequence>
<feature type="region of interest" description="Disordered" evidence="1">
    <location>
        <begin position="38"/>
        <end position="73"/>
    </location>
</feature>
<dbReference type="AlphaFoldDB" id="A0A6G8Q2L5"/>
<feature type="compositionally biased region" description="Low complexity" evidence="1">
    <location>
        <begin position="49"/>
        <end position="67"/>
    </location>
</feature>
<proteinExistence type="predicted"/>
<organism evidence="2 3">
    <name type="scientific">Rubrobacter marinus</name>
    <dbReference type="NCBI Taxonomy" id="2653852"/>
    <lineage>
        <taxon>Bacteria</taxon>
        <taxon>Bacillati</taxon>
        <taxon>Actinomycetota</taxon>
        <taxon>Rubrobacteria</taxon>
        <taxon>Rubrobacterales</taxon>
        <taxon>Rubrobacteraceae</taxon>
        <taxon>Rubrobacter</taxon>
    </lineage>
</organism>
<dbReference type="Proteomes" id="UP000502706">
    <property type="component" value="Chromosome"/>
</dbReference>
<evidence type="ECO:0000313" key="3">
    <source>
        <dbReference type="Proteomes" id="UP000502706"/>
    </source>
</evidence>
<reference evidence="2 3" key="1">
    <citation type="submission" date="2019-10" db="EMBL/GenBank/DDBJ databases">
        <title>Rubrobacter sp nov SCSIO 52915 isolated from a deep-sea sediment in the South China Sea.</title>
        <authorList>
            <person name="Chen R.W."/>
        </authorList>
    </citation>
    <scope>NUCLEOTIDE SEQUENCE [LARGE SCALE GENOMIC DNA]</scope>
    <source>
        <strain evidence="2 3">SCSIO 52915</strain>
    </source>
</reference>